<dbReference type="AlphaFoldDB" id="A0AAW2VDZ9"/>
<organism evidence="1">
    <name type="scientific">Sesamum latifolium</name>
    <dbReference type="NCBI Taxonomy" id="2727402"/>
    <lineage>
        <taxon>Eukaryota</taxon>
        <taxon>Viridiplantae</taxon>
        <taxon>Streptophyta</taxon>
        <taxon>Embryophyta</taxon>
        <taxon>Tracheophyta</taxon>
        <taxon>Spermatophyta</taxon>
        <taxon>Magnoliopsida</taxon>
        <taxon>eudicotyledons</taxon>
        <taxon>Gunneridae</taxon>
        <taxon>Pentapetalae</taxon>
        <taxon>asterids</taxon>
        <taxon>lamiids</taxon>
        <taxon>Lamiales</taxon>
        <taxon>Pedaliaceae</taxon>
        <taxon>Sesamum</taxon>
    </lineage>
</organism>
<gene>
    <name evidence="1" type="ORF">Slati_2821300</name>
</gene>
<name>A0AAW2VDZ9_9LAMI</name>
<dbReference type="EMBL" id="JACGWN010000010">
    <property type="protein sequence ID" value="KAL0426465.1"/>
    <property type="molecule type" value="Genomic_DNA"/>
</dbReference>
<accession>A0AAW2VDZ9</accession>
<evidence type="ECO:0000313" key="1">
    <source>
        <dbReference type="EMBL" id="KAL0426465.1"/>
    </source>
</evidence>
<reference evidence="1" key="1">
    <citation type="submission" date="2020-06" db="EMBL/GenBank/DDBJ databases">
        <authorList>
            <person name="Li T."/>
            <person name="Hu X."/>
            <person name="Zhang T."/>
            <person name="Song X."/>
            <person name="Zhang H."/>
            <person name="Dai N."/>
            <person name="Sheng W."/>
            <person name="Hou X."/>
            <person name="Wei L."/>
        </authorList>
    </citation>
    <scope>NUCLEOTIDE SEQUENCE</scope>
    <source>
        <strain evidence="1">KEN1</strain>
        <tissue evidence="1">Leaf</tissue>
    </source>
</reference>
<sequence length="60" mass="6039">MAPSRAEDNFSVEVSDDVLRRGGSVTGTTTLGGDGVYTKAAGVDPPPVEVGGISITTCKV</sequence>
<reference evidence="1" key="2">
    <citation type="journal article" date="2024" name="Plant">
        <title>Genomic evolution and insights into agronomic trait innovations of Sesamum species.</title>
        <authorList>
            <person name="Miao H."/>
            <person name="Wang L."/>
            <person name="Qu L."/>
            <person name="Liu H."/>
            <person name="Sun Y."/>
            <person name="Le M."/>
            <person name="Wang Q."/>
            <person name="Wei S."/>
            <person name="Zheng Y."/>
            <person name="Lin W."/>
            <person name="Duan Y."/>
            <person name="Cao H."/>
            <person name="Xiong S."/>
            <person name="Wang X."/>
            <person name="Wei L."/>
            <person name="Li C."/>
            <person name="Ma Q."/>
            <person name="Ju M."/>
            <person name="Zhao R."/>
            <person name="Li G."/>
            <person name="Mu C."/>
            <person name="Tian Q."/>
            <person name="Mei H."/>
            <person name="Zhang T."/>
            <person name="Gao T."/>
            <person name="Zhang H."/>
        </authorList>
    </citation>
    <scope>NUCLEOTIDE SEQUENCE</scope>
    <source>
        <strain evidence="1">KEN1</strain>
    </source>
</reference>
<protein>
    <submittedName>
        <fullName evidence="1">Uncharacterized protein</fullName>
    </submittedName>
</protein>
<comment type="caution">
    <text evidence="1">The sequence shown here is derived from an EMBL/GenBank/DDBJ whole genome shotgun (WGS) entry which is preliminary data.</text>
</comment>
<proteinExistence type="predicted"/>